<dbReference type="InterPro" id="IPR050902">
    <property type="entry name" value="ABC_Transporter_SBP"/>
</dbReference>
<organism evidence="2 3">
    <name type="scientific">Novosphingobium organovorum</name>
    <dbReference type="NCBI Taxonomy" id="2930092"/>
    <lineage>
        <taxon>Bacteria</taxon>
        <taxon>Pseudomonadati</taxon>
        <taxon>Pseudomonadota</taxon>
        <taxon>Alphaproteobacteria</taxon>
        <taxon>Sphingomonadales</taxon>
        <taxon>Sphingomonadaceae</taxon>
        <taxon>Novosphingobium</taxon>
    </lineage>
</organism>
<dbReference type="EMBL" id="JALHLF010000003">
    <property type="protein sequence ID" value="MCJ2181464.1"/>
    <property type="molecule type" value="Genomic_DNA"/>
</dbReference>
<dbReference type="Pfam" id="PF01497">
    <property type="entry name" value="Peripla_BP_2"/>
    <property type="match status" value="1"/>
</dbReference>
<comment type="caution">
    <text evidence="2">The sequence shown here is derived from an EMBL/GenBank/DDBJ whole genome shotgun (WGS) entry which is preliminary data.</text>
</comment>
<feature type="domain" description="Fe/B12 periplasmic-binding" evidence="1">
    <location>
        <begin position="19"/>
        <end position="262"/>
    </location>
</feature>
<reference evidence="2" key="1">
    <citation type="submission" date="2022-03" db="EMBL/GenBank/DDBJ databases">
        <title>Identification of a novel bacterium isolated from mangrove sediments.</title>
        <authorList>
            <person name="Pan X."/>
        </authorList>
    </citation>
    <scope>NUCLEOTIDE SEQUENCE</scope>
    <source>
        <strain evidence="2">B1949</strain>
    </source>
</reference>
<dbReference type="Proteomes" id="UP001162881">
    <property type="component" value="Unassembled WGS sequence"/>
</dbReference>
<name>A0ABT0B954_9SPHN</name>
<evidence type="ECO:0000313" key="3">
    <source>
        <dbReference type="Proteomes" id="UP001162881"/>
    </source>
</evidence>
<evidence type="ECO:0000313" key="2">
    <source>
        <dbReference type="EMBL" id="MCJ2181464.1"/>
    </source>
</evidence>
<dbReference type="PANTHER" id="PTHR30535:SF34">
    <property type="entry name" value="MOLYBDATE-BINDING PROTEIN MOLA"/>
    <property type="match status" value="1"/>
</dbReference>
<sequence length="262" mass="28066">MAAAEKAPEKASEKVGPRRIVSLNMCADEYLLALADRGQIAGLTRNAADPQMSAYAARTRGMRLLSGSAEEVLAIDPDLIVGMPARRSAVVTALAGQRYPTLDLASAKSLADIEEQMRAVSNAVGKPARGAAMIADMERALAALPRNGHGRVAAYYQRRGYLTGTGTLVDDLMHRVGLVNLAEKLHKPALSRLSIEELIAARPDFIIVESATDTVRDQGTEMLHHPALKDIPRLTLPQAWTVCGSPAYVAAARSLDAQLARH</sequence>
<dbReference type="PANTHER" id="PTHR30535">
    <property type="entry name" value="VITAMIN B12-BINDING PROTEIN"/>
    <property type="match status" value="1"/>
</dbReference>
<dbReference type="Gene3D" id="3.40.50.1980">
    <property type="entry name" value="Nitrogenase molybdenum iron protein domain"/>
    <property type="match status" value="2"/>
</dbReference>
<proteinExistence type="predicted"/>
<dbReference type="PROSITE" id="PS50983">
    <property type="entry name" value="FE_B12_PBP"/>
    <property type="match status" value="1"/>
</dbReference>
<dbReference type="InterPro" id="IPR002491">
    <property type="entry name" value="ABC_transptr_periplasmic_BD"/>
</dbReference>
<protein>
    <submittedName>
        <fullName evidence="2">ABC transporter substrate-binding protein</fullName>
    </submittedName>
</protein>
<gene>
    <name evidence="2" type="ORF">MTR62_01890</name>
</gene>
<accession>A0ABT0B954</accession>
<keyword evidence="3" id="KW-1185">Reference proteome</keyword>
<dbReference type="SUPFAM" id="SSF53807">
    <property type="entry name" value="Helical backbone' metal receptor"/>
    <property type="match status" value="1"/>
</dbReference>
<evidence type="ECO:0000259" key="1">
    <source>
        <dbReference type="PROSITE" id="PS50983"/>
    </source>
</evidence>